<dbReference type="EMBL" id="LELK01000001">
    <property type="protein sequence ID" value="KMM38694.1"/>
    <property type="molecule type" value="Genomic_DNA"/>
</dbReference>
<evidence type="ECO:0000313" key="2">
    <source>
        <dbReference type="Proteomes" id="UP000035996"/>
    </source>
</evidence>
<dbReference type="GeneID" id="301326568"/>
<dbReference type="RefSeq" id="WP_048309810.1">
    <property type="nucleotide sequence ID" value="NZ_CP119526.1"/>
</dbReference>
<protein>
    <submittedName>
        <fullName evidence="1">Uncharacterized protein</fullName>
    </submittedName>
</protein>
<name>A0A0J6D344_9BACL</name>
<reference evidence="1" key="1">
    <citation type="submission" date="2015-06" db="EMBL/GenBank/DDBJ databases">
        <authorList>
            <person name="Liu B."/>
            <person name="Wang J."/>
            <person name="Zhu Y."/>
            <person name="Liu G."/>
            <person name="Chen Q."/>
            <person name="Zheng C."/>
            <person name="Che J."/>
            <person name="Ge C."/>
            <person name="Shi H."/>
            <person name="Pan Z."/>
            <person name="Liu X."/>
        </authorList>
    </citation>
    <scope>NUCLEOTIDE SEQUENCE [LARGE SCALE GENOMIC DNA]</scope>
    <source>
        <strain evidence="1">DSM 16346</strain>
    </source>
</reference>
<evidence type="ECO:0000313" key="1">
    <source>
        <dbReference type="EMBL" id="KMM38694.1"/>
    </source>
</evidence>
<gene>
    <name evidence="1" type="ORF">AB986_05315</name>
</gene>
<dbReference type="STRING" id="157733.AB986_05315"/>
<comment type="caution">
    <text evidence="1">The sequence shown here is derived from an EMBL/GenBank/DDBJ whole genome shotgun (WGS) entry which is preliminary data.</text>
</comment>
<dbReference type="OrthoDB" id="9861385at2"/>
<sequence length="60" mass="6837">MNDPGHPEKNNSFYEEASEEFGVYTPAAARELSITDHQKREQQEGSQPKKSGRDEQEDGR</sequence>
<dbReference type="Proteomes" id="UP000035996">
    <property type="component" value="Unassembled WGS sequence"/>
</dbReference>
<accession>A0A0J6D344</accession>
<organism evidence="1 2">
    <name type="scientific">Guptibacillus hwajinpoensis</name>
    <dbReference type="NCBI Taxonomy" id="208199"/>
    <lineage>
        <taxon>Bacteria</taxon>
        <taxon>Bacillati</taxon>
        <taxon>Bacillota</taxon>
        <taxon>Bacilli</taxon>
        <taxon>Bacillales</taxon>
        <taxon>Guptibacillaceae</taxon>
        <taxon>Guptibacillus</taxon>
    </lineage>
</organism>
<dbReference type="AlphaFoldDB" id="A0A0J6D344"/>
<keyword evidence="2" id="KW-1185">Reference proteome</keyword>
<proteinExistence type="predicted"/>